<proteinExistence type="inferred from homology"/>
<reference evidence="6 7" key="1">
    <citation type="submission" date="2016-10" db="EMBL/GenBank/DDBJ databases">
        <authorList>
            <person name="de Groot N.N."/>
        </authorList>
    </citation>
    <scope>NUCLEOTIDE SEQUENCE [LARGE SCALE GENOMIC DNA]</scope>
    <source>
        <strain evidence="6 7">DSM 25383</strain>
    </source>
</reference>
<protein>
    <submittedName>
        <fullName evidence="6">LysR family transcriptional regulator, hydrogen peroxide-inducible genes activator</fullName>
    </submittedName>
</protein>
<dbReference type="RefSeq" id="WP_010263293.1">
    <property type="nucleotide sequence ID" value="NZ_CAEG01000012.1"/>
</dbReference>
<dbReference type="CDD" id="cd08411">
    <property type="entry name" value="PBP2_OxyR"/>
    <property type="match status" value="1"/>
</dbReference>
<keyword evidence="3" id="KW-0238">DNA-binding</keyword>
<dbReference type="PANTHER" id="PTHR30419:SF29">
    <property type="entry name" value="LYSR-FAMILY TRANSCRIPTIONAL REGULATOR"/>
    <property type="match status" value="1"/>
</dbReference>
<dbReference type="GO" id="GO:0005829">
    <property type="term" value="C:cytosol"/>
    <property type="evidence" value="ECO:0007669"/>
    <property type="project" value="TreeGrafter"/>
</dbReference>
<dbReference type="Proteomes" id="UP000183253">
    <property type="component" value="Unassembled WGS sequence"/>
</dbReference>
<name>A0A1H3ZKW6_9BACT</name>
<dbReference type="Pfam" id="PF00126">
    <property type="entry name" value="HTH_1"/>
    <property type="match status" value="1"/>
</dbReference>
<comment type="similarity">
    <text evidence="1">Belongs to the LysR transcriptional regulatory family.</text>
</comment>
<dbReference type="FunFam" id="1.10.10.10:FF:000001">
    <property type="entry name" value="LysR family transcriptional regulator"/>
    <property type="match status" value="1"/>
</dbReference>
<dbReference type="InterPro" id="IPR000847">
    <property type="entry name" value="LysR_HTH_N"/>
</dbReference>
<dbReference type="PRINTS" id="PR00039">
    <property type="entry name" value="HTHLYSR"/>
</dbReference>
<dbReference type="GO" id="GO:0003677">
    <property type="term" value="F:DNA binding"/>
    <property type="evidence" value="ECO:0007669"/>
    <property type="project" value="UniProtKB-KW"/>
</dbReference>
<gene>
    <name evidence="6" type="ORF">SAMN05444145_102235</name>
</gene>
<evidence type="ECO:0000256" key="1">
    <source>
        <dbReference type="ARBA" id="ARBA00009437"/>
    </source>
</evidence>
<dbReference type="GO" id="GO:0003700">
    <property type="term" value="F:DNA-binding transcription factor activity"/>
    <property type="evidence" value="ECO:0007669"/>
    <property type="project" value="InterPro"/>
</dbReference>
<evidence type="ECO:0000313" key="7">
    <source>
        <dbReference type="Proteomes" id="UP000183253"/>
    </source>
</evidence>
<dbReference type="Pfam" id="PF03466">
    <property type="entry name" value="LysR_substrate"/>
    <property type="match status" value="1"/>
</dbReference>
<evidence type="ECO:0000313" key="6">
    <source>
        <dbReference type="EMBL" id="SEA23882.1"/>
    </source>
</evidence>
<accession>A0A1H3ZKW6</accession>
<sequence length="299" mass="33425">MTIIQLEYLLAVANCGSFSLAAEHCFVTQPSLSMQVKSLEEELGVVLLDRSKKPVIPTEAGEVVLEQARETIKAYNYIREAVAELKGETAGKLRLGVIPTIAPYLLHKFIPAFVRDYPKVELEISEMITSDIVEALKRDRIDAALVASGTCGEGILEQELFNDRFYAYVSPENPLYERQNIRIEDIDLKDLVILSPGNCMRDQIIELCQARRNTPSRYSFESGSLDTLMRIVDCTQCLTIIPEMALEYIPADRRDRLKTLAKGATSRKIAVAVRRTYVKNSIIRALTETILANVPGAKA</sequence>
<organism evidence="6 7">
    <name type="scientific">Alistipes timonensis JC136</name>
    <dbReference type="NCBI Taxonomy" id="1033731"/>
    <lineage>
        <taxon>Bacteria</taxon>
        <taxon>Pseudomonadati</taxon>
        <taxon>Bacteroidota</taxon>
        <taxon>Bacteroidia</taxon>
        <taxon>Bacteroidales</taxon>
        <taxon>Rikenellaceae</taxon>
        <taxon>Alistipes</taxon>
    </lineage>
</organism>
<dbReference type="AlphaFoldDB" id="A0A1H3ZKW6"/>
<dbReference type="InterPro" id="IPR005119">
    <property type="entry name" value="LysR_subst-bd"/>
</dbReference>
<feature type="domain" description="HTH lysR-type" evidence="5">
    <location>
        <begin position="1"/>
        <end position="58"/>
    </location>
</feature>
<dbReference type="EMBL" id="FNRI01000002">
    <property type="protein sequence ID" value="SEA23882.1"/>
    <property type="molecule type" value="Genomic_DNA"/>
</dbReference>
<evidence type="ECO:0000256" key="3">
    <source>
        <dbReference type="ARBA" id="ARBA00023125"/>
    </source>
</evidence>
<dbReference type="InterPro" id="IPR036390">
    <property type="entry name" value="WH_DNA-bd_sf"/>
</dbReference>
<evidence type="ECO:0000256" key="2">
    <source>
        <dbReference type="ARBA" id="ARBA00023015"/>
    </source>
</evidence>
<dbReference type="InterPro" id="IPR036388">
    <property type="entry name" value="WH-like_DNA-bd_sf"/>
</dbReference>
<dbReference type="Gene3D" id="1.10.10.10">
    <property type="entry name" value="Winged helix-like DNA-binding domain superfamily/Winged helix DNA-binding domain"/>
    <property type="match status" value="1"/>
</dbReference>
<evidence type="ECO:0000259" key="5">
    <source>
        <dbReference type="PROSITE" id="PS50931"/>
    </source>
</evidence>
<keyword evidence="7" id="KW-1185">Reference proteome</keyword>
<dbReference type="SUPFAM" id="SSF46785">
    <property type="entry name" value="Winged helix' DNA-binding domain"/>
    <property type="match status" value="1"/>
</dbReference>
<keyword evidence="2" id="KW-0805">Transcription regulation</keyword>
<dbReference type="Gene3D" id="3.40.190.10">
    <property type="entry name" value="Periplasmic binding protein-like II"/>
    <property type="match status" value="2"/>
</dbReference>
<dbReference type="PANTHER" id="PTHR30419">
    <property type="entry name" value="HTH-TYPE TRANSCRIPTIONAL REGULATOR YBHD"/>
    <property type="match status" value="1"/>
</dbReference>
<dbReference type="SUPFAM" id="SSF53850">
    <property type="entry name" value="Periplasmic binding protein-like II"/>
    <property type="match status" value="1"/>
</dbReference>
<dbReference type="OrthoDB" id="9803735at2"/>
<dbReference type="InterPro" id="IPR050950">
    <property type="entry name" value="HTH-type_LysR_regulators"/>
</dbReference>
<evidence type="ECO:0000256" key="4">
    <source>
        <dbReference type="ARBA" id="ARBA00023163"/>
    </source>
</evidence>
<dbReference type="STRING" id="1033731.SAMN05444145_102235"/>
<keyword evidence="4" id="KW-0804">Transcription</keyword>
<dbReference type="PROSITE" id="PS50931">
    <property type="entry name" value="HTH_LYSR"/>
    <property type="match status" value="1"/>
</dbReference>